<keyword evidence="1" id="KW-0472">Membrane</keyword>
<feature type="transmembrane region" description="Helical" evidence="1">
    <location>
        <begin position="139"/>
        <end position="164"/>
    </location>
</feature>
<keyword evidence="1" id="KW-1133">Transmembrane helix</keyword>
<organism evidence="2 3">
    <name type="scientific">Qingrenia yutianensis</name>
    <dbReference type="NCBI Taxonomy" id="2763676"/>
    <lineage>
        <taxon>Bacteria</taxon>
        <taxon>Bacillati</taxon>
        <taxon>Bacillota</taxon>
        <taxon>Clostridia</taxon>
        <taxon>Eubacteriales</taxon>
        <taxon>Oscillospiraceae</taxon>
        <taxon>Qingrenia</taxon>
    </lineage>
</organism>
<accession>A0A926ISI9</accession>
<dbReference type="Pfam" id="PF07136">
    <property type="entry name" value="DUF1385"/>
    <property type="match status" value="1"/>
</dbReference>
<keyword evidence="1" id="KW-0812">Transmembrane</keyword>
<dbReference type="AlphaFoldDB" id="A0A926ISI9"/>
<evidence type="ECO:0000313" key="3">
    <source>
        <dbReference type="Proteomes" id="UP000647416"/>
    </source>
</evidence>
<name>A0A926ISI9_9FIRM</name>
<feature type="transmembrane region" description="Helical" evidence="1">
    <location>
        <begin position="237"/>
        <end position="255"/>
    </location>
</feature>
<comment type="caution">
    <text evidence="2">The sequence shown here is derived from an EMBL/GenBank/DDBJ whole genome shotgun (WGS) entry which is preliminary data.</text>
</comment>
<dbReference type="EMBL" id="JACRTE010000005">
    <property type="protein sequence ID" value="MBC8596444.1"/>
    <property type="molecule type" value="Genomic_DNA"/>
</dbReference>
<keyword evidence="3" id="KW-1185">Reference proteome</keyword>
<proteinExistence type="predicted"/>
<dbReference type="PANTHER" id="PTHR42867">
    <property type="entry name" value="MEMBRANE PROTEIN-RELATED"/>
    <property type="match status" value="1"/>
</dbReference>
<dbReference type="PANTHER" id="PTHR42867:SF1">
    <property type="entry name" value="MEMBRANE PROTEIN-RELATED"/>
    <property type="match status" value="1"/>
</dbReference>
<feature type="transmembrane region" description="Helical" evidence="1">
    <location>
        <begin position="108"/>
        <end position="133"/>
    </location>
</feature>
<reference evidence="2" key="1">
    <citation type="submission" date="2020-08" db="EMBL/GenBank/DDBJ databases">
        <title>Genome public.</title>
        <authorList>
            <person name="Liu C."/>
            <person name="Sun Q."/>
        </authorList>
    </citation>
    <scope>NUCLEOTIDE SEQUENCE</scope>
    <source>
        <strain evidence="2">NSJ-50</strain>
    </source>
</reference>
<dbReference type="Proteomes" id="UP000647416">
    <property type="component" value="Unassembled WGS sequence"/>
</dbReference>
<feature type="transmembrane region" description="Helical" evidence="1">
    <location>
        <begin position="210"/>
        <end position="231"/>
    </location>
</feature>
<dbReference type="InterPro" id="IPR010787">
    <property type="entry name" value="DUF1385"/>
</dbReference>
<sequence length="309" mass="35037">MHKTSIGGQAVMEGVMMRGPKEIATAVRKSNGEIIIDKKEVSSVFTKYKFLKIPILRGVISFFESMITGVKCLMFSAEQADLEDGEDYKPSKFEQWLDDKFGDKVKDIVIYFSVFVSLIFSVGLFILLPTVLVGWLKKFIVSAPVLSLCEGGVRIVIFLAYLFLVSRMKDIQRVFEYHGAEHKTIAAYEHGEELTPENARKYSRLHPRCGTSFLLIVMIISIIFFSFLKWETVWQRMLYRLLLLPVVAGVSYEIIKFAGRSDSKLVKWLTSPGLALQLLTTREPDDSQLEVAIAALKSVLTGNKDDDKW</sequence>
<evidence type="ECO:0000313" key="2">
    <source>
        <dbReference type="EMBL" id="MBC8596444.1"/>
    </source>
</evidence>
<protein>
    <submittedName>
        <fullName evidence="2">DUF1385 domain-containing protein</fullName>
    </submittedName>
</protein>
<gene>
    <name evidence="2" type="ORF">H8706_06135</name>
</gene>
<evidence type="ECO:0000256" key="1">
    <source>
        <dbReference type="SAM" id="Phobius"/>
    </source>
</evidence>